<organism evidence="2 3">
    <name type="scientific">Phaeodactylibacter luteus</name>
    <dbReference type="NCBI Taxonomy" id="1564516"/>
    <lineage>
        <taxon>Bacteria</taxon>
        <taxon>Pseudomonadati</taxon>
        <taxon>Bacteroidota</taxon>
        <taxon>Saprospiria</taxon>
        <taxon>Saprospirales</taxon>
        <taxon>Haliscomenobacteraceae</taxon>
        <taxon>Phaeodactylibacter</taxon>
    </lineage>
</organism>
<evidence type="ECO:0000313" key="3">
    <source>
        <dbReference type="Proteomes" id="UP000321580"/>
    </source>
</evidence>
<gene>
    <name evidence="2" type="ORF">FRY97_04630</name>
</gene>
<dbReference type="InterPro" id="IPR029044">
    <property type="entry name" value="Nucleotide-diphossugar_trans"/>
</dbReference>
<keyword evidence="3" id="KW-1185">Reference proteome</keyword>
<dbReference type="Proteomes" id="UP000321580">
    <property type="component" value="Unassembled WGS sequence"/>
</dbReference>
<dbReference type="GO" id="GO:0016779">
    <property type="term" value="F:nucleotidyltransferase activity"/>
    <property type="evidence" value="ECO:0007669"/>
    <property type="project" value="UniProtKB-ARBA"/>
</dbReference>
<accession>A0A5C6S1G5</accession>
<comment type="caution">
    <text evidence="2">The sequence shown here is derived from an EMBL/GenBank/DDBJ whole genome shotgun (WGS) entry which is preliminary data.</text>
</comment>
<dbReference type="OrthoDB" id="9779263at2"/>
<name>A0A5C6S1G5_9BACT</name>
<dbReference type="CDD" id="cd04182">
    <property type="entry name" value="GT_2_like_f"/>
    <property type="match status" value="1"/>
</dbReference>
<reference evidence="2 3" key="1">
    <citation type="submission" date="2019-08" db="EMBL/GenBank/DDBJ databases">
        <title>Genome of Phaeodactylibacter luteus.</title>
        <authorList>
            <person name="Bowman J.P."/>
        </authorList>
    </citation>
    <scope>NUCLEOTIDE SEQUENCE [LARGE SCALE GENOMIC DNA]</scope>
    <source>
        <strain evidence="2 3">KCTC 42180</strain>
    </source>
</reference>
<evidence type="ECO:0000259" key="1">
    <source>
        <dbReference type="Pfam" id="PF12804"/>
    </source>
</evidence>
<dbReference type="Pfam" id="PF12804">
    <property type="entry name" value="NTP_transf_3"/>
    <property type="match status" value="1"/>
</dbReference>
<dbReference type="PANTHER" id="PTHR43777:SF1">
    <property type="entry name" value="MOLYBDENUM COFACTOR CYTIDYLYLTRANSFERASE"/>
    <property type="match status" value="1"/>
</dbReference>
<evidence type="ECO:0000313" key="2">
    <source>
        <dbReference type="EMBL" id="TXB67680.1"/>
    </source>
</evidence>
<dbReference type="InterPro" id="IPR025877">
    <property type="entry name" value="MobA-like_NTP_Trfase"/>
</dbReference>
<sequence>MMREADNLSAAIILAAGASTRMGQPKQLLEWKGETMAARACRLAQEAGFGWTIAVTGARAAEVGAAVAGTAAVVADNPNWESGMGGSVAVGLSKALQLCPRLEYAGFILTDQPYLTAGVLSQMLAALKGSAAPGIAAAYEGVLGVPAVFRARIFPELLSLAGQKGARPVLQKYASALLAFPFQGGGFDLDYPEDYERLLRGS</sequence>
<dbReference type="EMBL" id="VOOR01000006">
    <property type="protein sequence ID" value="TXB67680.1"/>
    <property type="molecule type" value="Genomic_DNA"/>
</dbReference>
<proteinExistence type="predicted"/>
<feature type="domain" description="MobA-like NTP transferase" evidence="1">
    <location>
        <begin position="11"/>
        <end position="173"/>
    </location>
</feature>
<keyword evidence="2" id="KW-0808">Transferase</keyword>
<dbReference type="Gene3D" id="3.90.550.10">
    <property type="entry name" value="Spore Coat Polysaccharide Biosynthesis Protein SpsA, Chain A"/>
    <property type="match status" value="1"/>
</dbReference>
<protein>
    <submittedName>
        <fullName evidence="2">Nucleotidyltransferase family protein</fullName>
    </submittedName>
</protein>
<dbReference type="PANTHER" id="PTHR43777">
    <property type="entry name" value="MOLYBDENUM COFACTOR CYTIDYLYLTRANSFERASE"/>
    <property type="match status" value="1"/>
</dbReference>
<dbReference type="AlphaFoldDB" id="A0A5C6S1G5"/>
<dbReference type="SUPFAM" id="SSF53448">
    <property type="entry name" value="Nucleotide-diphospho-sugar transferases"/>
    <property type="match status" value="1"/>
</dbReference>
<dbReference type="RefSeq" id="WP_147166261.1">
    <property type="nucleotide sequence ID" value="NZ_VOOR01000006.1"/>
</dbReference>